<comment type="similarity">
    <text evidence="7">Belongs to the NrdR family.</text>
</comment>
<evidence type="ECO:0000313" key="10">
    <source>
        <dbReference type="Proteomes" id="UP000054010"/>
    </source>
</evidence>
<protein>
    <recommendedName>
        <fullName evidence="7">Transcriptional repressor NrdR</fullName>
    </recommendedName>
</protein>
<evidence type="ECO:0000256" key="4">
    <source>
        <dbReference type="ARBA" id="ARBA00023015"/>
    </source>
</evidence>
<keyword evidence="7" id="KW-0862">Zinc</keyword>
<feature type="zinc finger region" evidence="7">
    <location>
        <begin position="3"/>
        <end position="34"/>
    </location>
</feature>
<evidence type="ECO:0000256" key="6">
    <source>
        <dbReference type="ARBA" id="ARBA00023163"/>
    </source>
</evidence>
<keyword evidence="3 7" id="KW-0067">ATP-binding</keyword>
<dbReference type="PANTHER" id="PTHR30455:SF2">
    <property type="entry name" value="TRANSCRIPTIONAL REPRESSOR NRDR"/>
    <property type="match status" value="1"/>
</dbReference>
<sequence>MRCPFCQYQDTDVSDSRKLSDGEIIRRRRKCRHCGRRFTTYERIESVSLTVVKKDGKREPYDREKIMRGVRTACYRRPIAVQQMEQLVNNVESAMMATDAQEISSQEIGDKVMHELRELDEVAYIRFASVYRSFADIGKLREAVDELLDSGE</sequence>
<dbReference type="InterPro" id="IPR005144">
    <property type="entry name" value="ATP-cone_dom"/>
</dbReference>
<dbReference type="HOGENOM" id="CLU_108412_0_0_0"/>
<keyword evidence="7" id="KW-0479">Metal-binding</keyword>
<dbReference type="PANTHER" id="PTHR30455">
    <property type="entry name" value="TRANSCRIPTIONAL REPRESSOR NRDR"/>
    <property type="match status" value="1"/>
</dbReference>
<feature type="domain" description="ATP-cone" evidence="8">
    <location>
        <begin position="49"/>
        <end position="139"/>
    </location>
</feature>
<keyword evidence="4 7" id="KW-0805">Transcription regulation</keyword>
<dbReference type="AlphaFoldDB" id="E1I9T8"/>
<dbReference type="GO" id="GO:0005524">
    <property type="term" value="F:ATP binding"/>
    <property type="evidence" value="ECO:0007669"/>
    <property type="project" value="UniProtKB-UniRule"/>
</dbReference>
<dbReference type="EMBL" id="ADVR01000003">
    <property type="protein sequence ID" value="EFO81940.1"/>
    <property type="molecule type" value="Genomic_DNA"/>
</dbReference>
<dbReference type="GO" id="GO:0045892">
    <property type="term" value="P:negative regulation of DNA-templated transcription"/>
    <property type="evidence" value="ECO:0007669"/>
    <property type="project" value="UniProtKB-UniRule"/>
</dbReference>
<dbReference type="InterPro" id="IPR003796">
    <property type="entry name" value="RNR_NrdR-like"/>
</dbReference>
<evidence type="ECO:0000259" key="8">
    <source>
        <dbReference type="PROSITE" id="PS51161"/>
    </source>
</evidence>
<comment type="function">
    <text evidence="7">Negatively regulates transcription of bacterial ribonucleotide reductase nrd genes and operons by binding to NrdR-boxes.</text>
</comment>
<name>E1I9T8_9CHLR</name>
<dbReference type="STRING" id="765420.OSCT_0089"/>
<keyword evidence="6 7" id="KW-0804">Transcription</keyword>
<dbReference type="InterPro" id="IPR055173">
    <property type="entry name" value="NrdR-like_N"/>
</dbReference>
<evidence type="ECO:0000256" key="5">
    <source>
        <dbReference type="ARBA" id="ARBA00023125"/>
    </source>
</evidence>
<organism evidence="9 10">
    <name type="scientific">Oscillochloris trichoides DG-6</name>
    <dbReference type="NCBI Taxonomy" id="765420"/>
    <lineage>
        <taxon>Bacteria</taxon>
        <taxon>Bacillati</taxon>
        <taxon>Chloroflexota</taxon>
        <taxon>Chloroflexia</taxon>
        <taxon>Chloroflexales</taxon>
        <taxon>Chloroflexineae</taxon>
        <taxon>Oscillochloridaceae</taxon>
        <taxon>Oscillochloris</taxon>
    </lineage>
</organism>
<keyword evidence="2 7" id="KW-0547">Nucleotide-binding</keyword>
<dbReference type="GO" id="GO:0008270">
    <property type="term" value="F:zinc ion binding"/>
    <property type="evidence" value="ECO:0007669"/>
    <property type="project" value="UniProtKB-UniRule"/>
</dbReference>
<dbReference type="Proteomes" id="UP000054010">
    <property type="component" value="Unassembled WGS sequence"/>
</dbReference>
<dbReference type="OrthoDB" id="9807461at2"/>
<gene>
    <name evidence="7" type="primary">nrdR</name>
    <name evidence="9" type="ORF">OSCT_0089</name>
</gene>
<keyword evidence="1 7" id="KW-0678">Repressor</keyword>
<accession>E1I9T8</accession>
<keyword evidence="10" id="KW-1185">Reference proteome</keyword>
<dbReference type="NCBIfam" id="TIGR00244">
    <property type="entry name" value="transcriptional regulator NrdR"/>
    <property type="match status" value="1"/>
</dbReference>
<evidence type="ECO:0000256" key="7">
    <source>
        <dbReference type="HAMAP-Rule" id="MF_00440"/>
    </source>
</evidence>
<comment type="cofactor">
    <cofactor evidence="7">
        <name>Zn(2+)</name>
        <dbReference type="ChEBI" id="CHEBI:29105"/>
    </cofactor>
    <text evidence="7">Binds 1 zinc ion.</text>
</comment>
<reference evidence="9 10" key="1">
    <citation type="journal article" date="2011" name="J. Bacteriol.">
        <title>Draft genome sequence of the anoxygenic filamentous phototrophic bacterium Oscillochloris trichoides subsp. DG-6.</title>
        <authorList>
            <person name="Kuznetsov B.B."/>
            <person name="Ivanovsky R.N."/>
            <person name="Keppen O.I."/>
            <person name="Sukhacheva M.V."/>
            <person name="Bumazhkin B.K."/>
            <person name="Patutina E.O."/>
            <person name="Beletsky A.V."/>
            <person name="Mardanov A.V."/>
            <person name="Baslerov R.V."/>
            <person name="Panteleeva A.N."/>
            <person name="Kolganova T.V."/>
            <person name="Ravin N.V."/>
            <person name="Skryabin K.G."/>
        </authorList>
    </citation>
    <scope>NUCLEOTIDE SEQUENCE [LARGE SCALE GENOMIC DNA]</scope>
    <source>
        <strain evidence="9 10">DG-6</strain>
    </source>
</reference>
<evidence type="ECO:0000313" key="9">
    <source>
        <dbReference type="EMBL" id="EFO81940.1"/>
    </source>
</evidence>
<proteinExistence type="inferred from homology"/>
<keyword evidence="7" id="KW-0863">Zinc-finger</keyword>
<dbReference type="GO" id="GO:0003677">
    <property type="term" value="F:DNA binding"/>
    <property type="evidence" value="ECO:0007669"/>
    <property type="project" value="UniProtKB-KW"/>
</dbReference>
<comment type="caution">
    <text evidence="9">The sequence shown here is derived from an EMBL/GenBank/DDBJ whole genome shotgun (WGS) entry which is preliminary data.</text>
</comment>
<dbReference type="Pfam" id="PF03477">
    <property type="entry name" value="ATP-cone"/>
    <property type="match status" value="1"/>
</dbReference>
<dbReference type="eggNOG" id="COG1327">
    <property type="taxonomic scope" value="Bacteria"/>
</dbReference>
<evidence type="ECO:0000256" key="1">
    <source>
        <dbReference type="ARBA" id="ARBA00022491"/>
    </source>
</evidence>
<dbReference type="Pfam" id="PF22811">
    <property type="entry name" value="Zn_ribbon_NrdR"/>
    <property type="match status" value="1"/>
</dbReference>
<evidence type="ECO:0000256" key="3">
    <source>
        <dbReference type="ARBA" id="ARBA00022840"/>
    </source>
</evidence>
<evidence type="ECO:0000256" key="2">
    <source>
        <dbReference type="ARBA" id="ARBA00022741"/>
    </source>
</evidence>
<keyword evidence="5 7" id="KW-0238">DNA-binding</keyword>
<dbReference type="HAMAP" id="MF_00440">
    <property type="entry name" value="NrdR"/>
    <property type="match status" value="1"/>
</dbReference>
<dbReference type="PROSITE" id="PS51161">
    <property type="entry name" value="ATP_CONE"/>
    <property type="match status" value="1"/>
</dbReference>